<dbReference type="Pfam" id="PF04338">
    <property type="entry name" value="DUF481"/>
    <property type="match status" value="1"/>
</dbReference>
<reference evidence="2 3" key="1">
    <citation type="submission" date="2023-06" db="EMBL/GenBank/DDBJ databases">
        <title>Alteromonas sp. ASW11-36 isolated from intertidal sand.</title>
        <authorList>
            <person name="Li Y."/>
        </authorList>
    </citation>
    <scope>NUCLEOTIDE SEQUENCE [LARGE SCALE GENOMIC DNA]</scope>
    <source>
        <strain evidence="2 3">ASW11-36</strain>
    </source>
</reference>
<protein>
    <submittedName>
        <fullName evidence="2">DUF481 domain-containing protein</fullName>
    </submittedName>
</protein>
<dbReference type="RefSeq" id="WP_289363605.1">
    <property type="nucleotide sequence ID" value="NZ_JAUCBP010000002.1"/>
</dbReference>
<dbReference type="InterPro" id="IPR007433">
    <property type="entry name" value="DUF481"/>
</dbReference>
<proteinExistence type="predicted"/>
<sequence length="244" mass="26883">MKKLLIATAVLASFAATAEDDKTFTMDGEFGLIFTTGNTETTSVNAGLKATQELQGWSNEYLVQGLYKQDQVTNADGEEVDETTAQKLFASAQGNYKLENPDHRIFVFGSYEDDRFSNFKSQTTIAAGWNQKVWEDDTSSFDYSIGPGYSFAETQAGEDFDSVIVRGAFNYAWFISDTSKFTQTFSTEIGSDNTKSRAVTALTAKISGNLSMKLSLKLDHNSDVADDVDNLDTETAVTLVYSFF</sequence>
<organism evidence="2 3">
    <name type="scientific">Alteromonas arenosi</name>
    <dbReference type="NCBI Taxonomy" id="3055817"/>
    <lineage>
        <taxon>Bacteria</taxon>
        <taxon>Pseudomonadati</taxon>
        <taxon>Pseudomonadota</taxon>
        <taxon>Gammaproteobacteria</taxon>
        <taxon>Alteromonadales</taxon>
        <taxon>Alteromonadaceae</taxon>
        <taxon>Alteromonas/Salinimonas group</taxon>
        <taxon>Alteromonas</taxon>
    </lineage>
</organism>
<comment type="caution">
    <text evidence="2">The sequence shown here is derived from an EMBL/GenBank/DDBJ whole genome shotgun (WGS) entry which is preliminary data.</text>
</comment>
<feature type="chain" id="PRO_5046902715" evidence="1">
    <location>
        <begin position="19"/>
        <end position="244"/>
    </location>
</feature>
<dbReference type="Proteomes" id="UP001234343">
    <property type="component" value="Unassembled WGS sequence"/>
</dbReference>
<accession>A0ABT7STQ4</accession>
<evidence type="ECO:0000313" key="3">
    <source>
        <dbReference type="Proteomes" id="UP001234343"/>
    </source>
</evidence>
<dbReference type="EMBL" id="JAUCBP010000002">
    <property type="protein sequence ID" value="MDM7859560.1"/>
    <property type="molecule type" value="Genomic_DNA"/>
</dbReference>
<evidence type="ECO:0000313" key="2">
    <source>
        <dbReference type="EMBL" id="MDM7859560.1"/>
    </source>
</evidence>
<feature type="signal peptide" evidence="1">
    <location>
        <begin position="1"/>
        <end position="18"/>
    </location>
</feature>
<gene>
    <name evidence="2" type="ORF">QTP81_02930</name>
</gene>
<name>A0ABT7STQ4_9ALTE</name>
<keyword evidence="1" id="KW-0732">Signal</keyword>
<evidence type="ECO:0000256" key="1">
    <source>
        <dbReference type="SAM" id="SignalP"/>
    </source>
</evidence>
<keyword evidence="3" id="KW-1185">Reference proteome</keyword>